<feature type="transmembrane region" description="Helical" evidence="4">
    <location>
        <begin position="335"/>
        <end position="360"/>
    </location>
</feature>
<gene>
    <name evidence="5" type="ORF">PIIN_03141</name>
</gene>
<dbReference type="EMBL" id="CAFZ01000050">
    <property type="protein sequence ID" value="CCA69242.1"/>
    <property type="molecule type" value="Genomic_DNA"/>
</dbReference>
<evidence type="ECO:0000256" key="2">
    <source>
        <dbReference type="ARBA" id="ARBA00022448"/>
    </source>
</evidence>
<dbReference type="InterPro" id="IPR002523">
    <property type="entry name" value="MgTranspt_CorA/ZnTranspt_ZntB"/>
</dbReference>
<dbReference type="PANTHER" id="PTHR46494:SF1">
    <property type="entry name" value="CORA FAMILY METAL ION TRANSPORTER (EUROFUNG)"/>
    <property type="match status" value="1"/>
</dbReference>
<dbReference type="GO" id="GO:0005886">
    <property type="term" value="C:plasma membrane"/>
    <property type="evidence" value="ECO:0007669"/>
    <property type="project" value="UniProtKB-SubCell"/>
</dbReference>
<keyword evidence="6" id="KW-1185">Reference proteome</keyword>
<dbReference type="Proteomes" id="UP000007148">
    <property type="component" value="Unassembled WGS sequence"/>
</dbReference>
<dbReference type="InParanoid" id="G4TD41"/>
<keyword evidence="4" id="KW-1133">Transmembrane helix</keyword>
<comment type="subcellular location">
    <subcellularLocation>
        <location evidence="1">Cell membrane</location>
        <topology evidence="1">Multi-pass membrane protein</topology>
    </subcellularLocation>
</comment>
<feature type="transmembrane region" description="Helical" evidence="4">
    <location>
        <begin position="366"/>
        <end position="388"/>
    </location>
</feature>
<sequence>METKQAPSDNVNGYLTRDVKRIRQADGSWKFVKDVVNGTADIPYDPPGPFGDRRYFPDVEFHRESGLPPNWHRELVGSAEIAEAIAEPVPAKSWRWIHCTGLHGPTLEVVAKAAGWDPRKFAGVFTWTRPSMEFAKGLLLTHFINQSIRFFTWQGGGSDPVNTFITCATADPSTSPNFMERLFDFVDRGCSRPEVIISKDPSLMYYGLVRAIIMDLRYEVRTIHVDMEKKYNKMMSQPSRGNLAEFHALQTTLINLTLDTTGLRLAVASLNAVAEKMHGPDQKEIPLLSQETRDRLLDQMGLIRLLENELPFIINRAENMGNWTFNMFAFDNNNLLQLIAVATILSLPVTIVTGILGINWFDSCRIGLILGIIGGAVFILFVLFFWYFMSRHIDWQKSSRANQPPPQHVQTMAERRTWAAAEDQSRNLENMRINEELSQLYASISDGTEAIIWQVYTRDANLLSHTWLQDKYRNAKTFLAAQRHSLSGHHLTQGLCRHSTGLGLRVVPVRGKIGHKPVGVKVVLYTRPLA</sequence>
<comment type="caution">
    <text evidence="5">The sequence shown here is derived from an EMBL/GenBank/DDBJ whole genome shotgun (WGS) entry which is preliminary data.</text>
</comment>
<organism evidence="5 6">
    <name type="scientific">Serendipita indica (strain DSM 11827)</name>
    <name type="common">Root endophyte fungus</name>
    <name type="synonym">Piriformospora indica</name>
    <dbReference type="NCBI Taxonomy" id="1109443"/>
    <lineage>
        <taxon>Eukaryota</taxon>
        <taxon>Fungi</taxon>
        <taxon>Dikarya</taxon>
        <taxon>Basidiomycota</taxon>
        <taxon>Agaricomycotina</taxon>
        <taxon>Agaricomycetes</taxon>
        <taxon>Sebacinales</taxon>
        <taxon>Serendipitaceae</taxon>
        <taxon>Serendipita</taxon>
    </lineage>
</organism>
<keyword evidence="2" id="KW-0813">Transport</keyword>
<evidence type="ECO:0000256" key="4">
    <source>
        <dbReference type="SAM" id="Phobius"/>
    </source>
</evidence>
<evidence type="ECO:0000256" key="3">
    <source>
        <dbReference type="ARBA" id="ARBA00022475"/>
    </source>
</evidence>
<protein>
    <submittedName>
        <fullName evidence="5">Uncharacterized protein</fullName>
    </submittedName>
</protein>
<evidence type="ECO:0000313" key="6">
    <source>
        <dbReference type="Proteomes" id="UP000007148"/>
    </source>
</evidence>
<keyword evidence="3" id="KW-1003">Cell membrane</keyword>
<dbReference type="GO" id="GO:0015087">
    <property type="term" value="F:cobalt ion transmembrane transporter activity"/>
    <property type="evidence" value="ECO:0007669"/>
    <property type="project" value="TreeGrafter"/>
</dbReference>
<dbReference type="SUPFAM" id="SSF143865">
    <property type="entry name" value="CorA soluble domain-like"/>
    <property type="match status" value="1"/>
</dbReference>
<dbReference type="GO" id="GO:0015095">
    <property type="term" value="F:magnesium ion transmembrane transporter activity"/>
    <property type="evidence" value="ECO:0007669"/>
    <property type="project" value="TreeGrafter"/>
</dbReference>
<proteinExistence type="predicted"/>
<keyword evidence="4" id="KW-0472">Membrane</keyword>
<dbReference type="InterPro" id="IPR045861">
    <property type="entry name" value="CorA_cytoplasmic_dom"/>
</dbReference>
<dbReference type="STRING" id="1109443.G4TD41"/>
<dbReference type="Pfam" id="PF01544">
    <property type="entry name" value="CorA"/>
    <property type="match status" value="1"/>
</dbReference>
<dbReference type="GO" id="GO:0000287">
    <property type="term" value="F:magnesium ion binding"/>
    <property type="evidence" value="ECO:0007669"/>
    <property type="project" value="TreeGrafter"/>
</dbReference>
<keyword evidence="4" id="KW-0812">Transmembrane</keyword>
<dbReference type="PANTHER" id="PTHR46494">
    <property type="entry name" value="CORA FAMILY METAL ION TRANSPORTER (EUROFUNG)"/>
    <property type="match status" value="1"/>
</dbReference>
<dbReference type="OrthoDB" id="10538848at2759"/>
<name>G4TD41_SERID</name>
<evidence type="ECO:0000313" key="5">
    <source>
        <dbReference type="EMBL" id="CCA69242.1"/>
    </source>
</evidence>
<reference evidence="5 6" key="1">
    <citation type="journal article" date="2011" name="PLoS Pathog.">
        <title>Endophytic Life Strategies Decoded by Genome and Transcriptome Analyses of the Mutualistic Root Symbiont Piriformospora indica.</title>
        <authorList>
            <person name="Zuccaro A."/>
            <person name="Lahrmann U."/>
            <person name="Guldener U."/>
            <person name="Langen G."/>
            <person name="Pfiffi S."/>
            <person name="Biedenkopf D."/>
            <person name="Wong P."/>
            <person name="Samans B."/>
            <person name="Grimm C."/>
            <person name="Basiewicz M."/>
            <person name="Murat C."/>
            <person name="Martin F."/>
            <person name="Kogel K.H."/>
        </authorList>
    </citation>
    <scope>NUCLEOTIDE SEQUENCE [LARGE SCALE GENOMIC DNA]</scope>
    <source>
        <strain evidence="5 6">DSM 11827</strain>
    </source>
</reference>
<dbReference type="HOGENOM" id="CLU_513988_0_0_1"/>
<dbReference type="GO" id="GO:0050897">
    <property type="term" value="F:cobalt ion binding"/>
    <property type="evidence" value="ECO:0007669"/>
    <property type="project" value="TreeGrafter"/>
</dbReference>
<evidence type="ECO:0000256" key="1">
    <source>
        <dbReference type="ARBA" id="ARBA00004651"/>
    </source>
</evidence>
<dbReference type="AlphaFoldDB" id="G4TD41"/>
<accession>G4TD41</accession>